<evidence type="ECO:0000256" key="1">
    <source>
        <dbReference type="SAM" id="MobiDB-lite"/>
    </source>
</evidence>
<proteinExistence type="predicted"/>
<protein>
    <recommendedName>
        <fullName evidence="4">Reverse transcriptase domain-containing protein</fullName>
    </recommendedName>
</protein>
<dbReference type="AlphaFoldDB" id="A0AAV8XQT2"/>
<feature type="region of interest" description="Disordered" evidence="1">
    <location>
        <begin position="169"/>
        <end position="191"/>
    </location>
</feature>
<name>A0AAV8XQT2_9CUCU</name>
<comment type="caution">
    <text evidence="2">The sequence shown here is derived from an EMBL/GenBank/DDBJ whole genome shotgun (WGS) entry which is preliminary data.</text>
</comment>
<accession>A0AAV8XQT2</accession>
<reference evidence="2" key="1">
    <citation type="journal article" date="2023" name="Insect Mol. Biol.">
        <title>Genome sequencing provides insights into the evolution of gene families encoding plant cell wall-degrading enzymes in longhorned beetles.</title>
        <authorList>
            <person name="Shin N.R."/>
            <person name="Okamura Y."/>
            <person name="Kirsch R."/>
            <person name="Pauchet Y."/>
        </authorList>
    </citation>
    <scope>NUCLEOTIDE SEQUENCE</scope>
    <source>
        <strain evidence="2">AMC_N1</strain>
    </source>
</reference>
<organism evidence="2 3">
    <name type="scientific">Aromia moschata</name>
    <dbReference type="NCBI Taxonomy" id="1265417"/>
    <lineage>
        <taxon>Eukaryota</taxon>
        <taxon>Metazoa</taxon>
        <taxon>Ecdysozoa</taxon>
        <taxon>Arthropoda</taxon>
        <taxon>Hexapoda</taxon>
        <taxon>Insecta</taxon>
        <taxon>Pterygota</taxon>
        <taxon>Neoptera</taxon>
        <taxon>Endopterygota</taxon>
        <taxon>Coleoptera</taxon>
        <taxon>Polyphaga</taxon>
        <taxon>Cucujiformia</taxon>
        <taxon>Chrysomeloidea</taxon>
        <taxon>Cerambycidae</taxon>
        <taxon>Cerambycinae</taxon>
        <taxon>Callichromatini</taxon>
        <taxon>Aromia</taxon>
    </lineage>
</organism>
<evidence type="ECO:0000313" key="3">
    <source>
        <dbReference type="Proteomes" id="UP001162162"/>
    </source>
</evidence>
<keyword evidence="3" id="KW-1185">Reference proteome</keyword>
<evidence type="ECO:0008006" key="4">
    <source>
        <dbReference type="Google" id="ProtNLM"/>
    </source>
</evidence>
<sequence>MYTSDIPNLEHETIATFADVTAVIAVGRDHEEAAEKLQIAINKIITWTKTWRIKLNENKSIHVDFTKKGKQHLLIRINDTQIPYADSAKYLGMILDARLRWRVHVKKKREELGLKLKKMSIYFFFSLRLLHLEFRPSNQSYLDETPKISIETFEWILLIKPSPPAAMNKDCSATCPGQHKPVKKTQEDEAF</sequence>
<evidence type="ECO:0000313" key="2">
    <source>
        <dbReference type="EMBL" id="KAJ8940625.1"/>
    </source>
</evidence>
<dbReference type="EMBL" id="JAPWTK010000420">
    <property type="protein sequence ID" value="KAJ8940625.1"/>
    <property type="molecule type" value="Genomic_DNA"/>
</dbReference>
<gene>
    <name evidence="2" type="ORF">NQ318_004549</name>
</gene>
<dbReference type="Proteomes" id="UP001162162">
    <property type="component" value="Unassembled WGS sequence"/>
</dbReference>